<evidence type="ECO:0000313" key="3">
    <source>
        <dbReference type="Proteomes" id="UP000197587"/>
    </source>
</evidence>
<proteinExistence type="predicted"/>
<evidence type="ECO:0008006" key="4">
    <source>
        <dbReference type="Google" id="ProtNLM"/>
    </source>
</evidence>
<dbReference type="EMBL" id="JASZ02000001">
    <property type="protein sequence ID" value="OWK99547.1"/>
    <property type="molecule type" value="Genomic_DNA"/>
</dbReference>
<feature type="transmembrane region" description="Helical" evidence="1">
    <location>
        <begin position="156"/>
        <end position="176"/>
    </location>
</feature>
<sequence length="401" mass="46499">MKKIFKSLFRKKRKNESFLKYFMYLTHLWFGLLSSLVVFTLCLTGCLYAFKTQITELYNRDLVFVEKIENTKQLPDELIKKLESEKKKITAILLPDKSNRSWVISYTNQSGDLKTSFYDPYQKKELGVSDQSLDRFFEIVLDIHKTLLMGEVGRQILGVGVLMFLYLMFSGFILWLPKKLKYLKQNLTIKLNAKFKRLNYDVHNVFGFYTMIFLAFISITGLYITYPWVKNALIVSLGGESLSQINSEQNKESDDAFASLMNDMLDRQKEKSEIDQEKQVSINELISTTEKFFPKPGIISINYPNSENPRYTVTKIDTDNFLGALLPNELTFDKKGELKTKDIFSEKPLNKQFTSLSKPLHTGEIMGLPSIIFYFIITLIGCLLPVTGFVIYYHRLVKTKV</sequence>
<comment type="caution">
    <text evidence="2">The sequence shown here is derived from an EMBL/GenBank/DDBJ whole genome shotgun (WGS) entry which is preliminary data.</text>
</comment>
<keyword evidence="1" id="KW-0472">Membrane</keyword>
<dbReference type="RefSeq" id="WP_088263400.1">
    <property type="nucleotide sequence ID" value="NZ_JASZ02000001.1"/>
</dbReference>
<feature type="transmembrane region" description="Helical" evidence="1">
    <location>
        <begin position="21"/>
        <end position="50"/>
    </location>
</feature>
<dbReference type="Proteomes" id="UP000197587">
    <property type="component" value="Unassembled WGS sequence"/>
</dbReference>
<protein>
    <recommendedName>
        <fullName evidence="4">PepSY domain-containing protein</fullName>
    </recommendedName>
</protein>
<reference evidence="2 3" key="1">
    <citation type="submission" date="2017-05" db="EMBL/GenBank/DDBJ databases">
        <title>Genome of Chryseobacterium haifense.</title>
        <authorList>
            <person name="Newman J.D."/>
        </authorList>
    </citation>
    <scope>NUCLEOTIDE SEQUENCE [LARGE SCALE GENOMIC DNA]</scope>
    <source>
        <strain evidence="2 3">DSM 19056</strain>
    </source>
</reference>
<name>A0A246BCZ4_9FLAO</name>
<keyword evidence="3" id="KW-1185">Reference proteome</keyword>
<keyword evidence="1" id="KW-1133">Transmembrane helix</keyword>
<dbReference type="PANTHER" id="PTHR34219">
    <property type="entry name" value="IRON-REGULATED INNER MEMBRANE PROTEIN-RELATED"/>
    <property type="match status" value="1"/>
</dbReference>
<dbReference type="PANTHER" id="PTHR34219:SF3">
    <property type="entry name" value="BLL7967 PROTEIN"/>
    <property type="match status" value="1"/>
</dbReference>
<gene>
    <name evidence="2" type="ORF">AP75_00970</name>
</gene>
<dbReference type="InterPro" id="IPR005625">
    <property type="entry name" value="PepSY-ass_TM"/>
</dbReference>
<feature type="transmembrane region" description="Helical" evidence="1">
    <location>
        <begin position="206"/>
        <end position="226"/>
    </location>
</feature>
<dbReference type="Pfam" id="PF03929">
    <property type="entry name" value="PepSY_TM"/>
    <property type="match status" value="1"/>
</dbReference>
<organism evidence="2 3">
    <name type="scientific">Kaistella haifensis DSM 19056</name>
    <dbReference type="NCBI Taxonomy" id="1450526"/>
    <lineage>
        <taxon>Bacteria</taxon>
        <taxon>Pseudomonadati</taxon>
        <taxon>Bacteroidota</taxon>
        <taxon>Flavobacteriia</taxon>
        <taxon>Flavobacteriales</taxon>
        <taxon>Weeksellaceae</taxon>
        <taxon>Chryseobacterium group</taxon>
        <taxon>Kaistella</taxon>
    </lineage>
</organism>
<evidence type="ECO:0000256" key="1">
    <source>
        <dbReference type="SAM" id="Phobius"/>
    </source>
</evidence>
<dbReference type="AlphaFoldDB" id="A0A246BCZ4"/>
<accession>A0A246BCZ4</accession>
<keyword evidence="1" id="KW-0812">Transmembrane</keyword>
<feature type="transmembrane region" description="Helical" evidence="1">
    <location>
        <begin position="371"/>
        <end position="393"/>
    </location>
</feature>
<evidence type="ECO:0000313" key="2">
    <source>
        <dbReference type="EMBL" id="OWK99547.1"/>
    </source>
</evidence>